<reference evidence="2" key="1">
    <citation type="submission" date="2011-06" db="EMBL/GenBank/DDBJ databases">
        <title>Complete genome sequence of Paenibacillus mucilaginosus KNP414.</title>
        <authorList>
            <person name="Wang J."/>
            <person name="Hu S."/>
            <person name="Hu X."/>
            <person name="Zhang B."/>
            <person name="Dong D."/>
            <person name="Zhang S."/>
            <person name="Zhao K."/>
            <person name="Wu D."/>
        </authorList>
    </citation>
    <scope>NUCLEOTIDE SEQUENCE [LARGE SCALE GENOMIC DNA]</scope>
    <source>
        <strain evidence="2">KNP414</strain>
    </source>
</reference>
<reference evidence="1 2" key="2">
    <citation type="journal article" date="2013" name="Genome Announc.">
        <title>Genome Sequence of Growth-Improving Paenibacillus mucilaginosus Strain KNP414.</title>
        <authorList>
            <person name="Lu J.J."/>
            <person name="Wang J.F."/>
            <person name="Hu X.F."/>
        </authorList>
    </citation>
    <scope>NUCLEOTIDE SEQUENCE [LARGE SCALE GENOMIC DNA]</scope>
    <source>
        <strain evidence="1 2">KNP414</strain>
    </source>
</reference>
<dbReference type="RefSeq" id="WP_013919795.1">
    <property type="nucleotide sequence ID" value="NC_015690.1"/>
</dbReference>
<evidence type="ECO:0000313" key="2">
    <source>
        <dbReference type="Proteomes" id="UP000006620"/>
    </source>
</evidence>
<organism evidence="1 2">
    <name type="scientific">Paenibacillus mucilaginosus (strain KNP414)</name>
    <dbReference type="NCBI Taxonomy" id="1036673"/>
    <lineage>
        <taxon>Bacteria</taxon>
        <taxon>Bacillati</taxon>
        <taxon>Bacillota</taxon>
        <taxon>Bacilli</taxon>
        <taxon>Bacillales</taxon>
        <taxon>Paenibacillaceae</taxon>
        <taxon>Paenibacillus</taxon>
    </lineage>
</organism>
<sequence length="66" mass="7360">MTFSELLAGYLGRTIEVFQQNQFFTGVLVQVEASFFVISQSDGTYNTPPVNITILNANVEFVRILA</sequence>
<evidence type="ECO:0008006" key="3">
    <source>
        <dbReference type="Google" id="ProtNLM"/>
    </source>
</evidence>
<dbReference type="EMBL" id="CP002869">
    <property type="protein sequence ID" value="AEI44651.1"/>
    <property type="molecule type" value="Genomic_DNA"/>
</dbReference>
<gene>
    <name evidence="1" type="ordered locus">KNP414_06127</name>
</gene>
<name>F8FGJ1_PAEMK</name>
<dbReference type="HOGENOM" id="CLU_205851_0_0_9"/>
<protein>
    <recommendedName>
        <fullName evidence="3">LSM domain-containing protein</fullName>
    </recommendedName>
</protein>
<proteinExistence type="predicted"/>
<dbReference type="KEGG" id="pms:KNP414_06127"/>
<dbReference type="PATRIC" id="fig|1036673.3.peg.5694"/>
<evidence type="ECO:0000313" key="1">
    <source>
        <dbReference type="EMBL" id="AEI44651.1"/>
    </source>
</evidence>
<dbReference type="AlphaFoldDB" id="F8FGJ1"/>
<accession>F8FGJ1</accession>
<dbReference type="Proteomes" id="UP000006620">
    <property type="component" value="Chromosome"/>
</dbReference>